<name>A0A9D3T8W6_MEGAT</name>
<reference evidence="9" key="1">
    <citation type="submission" date="2021-01" db="EMBL/GenBank/DDBJ databases">
        <authorList>
            <person name="Zahm M."/>
            <person name="Roques C."/>
            <person name="Cabau C."/>
            <person name="Klopp C."/>
            <person name="Donnadieu C."/>
            <person name="Jouanno E."/>
            <person name="Lampietro C."/>
            <person name="Louis A."/>
            <person name="Herpin A."/>
            <person name="Echchiki A."/>
            <person name="Berthelot C."/>
            <person name="Parey E."/>
            <person name="Roest-Crollius H."/>
            <person name="Braasch I."/>
            <person name="Postlethwait J."/>
            <person name="Bobe J."/>
            <person name="Montfort J."/>
            <person name="Bouchez O."/>
            <person name="Begum T."/>
            <person name="Mejri S."/>
            <person name="Adams A."/>
            <person name="Chen W.-J."/>
            <person name="Guiguen Y."/>
        </authorList>
    </citation>
    <scope>NUCLEOTIDE SEQUENCE</scope>
    <source>
        <strain evidence="9">YG-15Mar2019-1</strain>
        <tissue evidence="9">Brain</tissue>
    </source>
</reference>
<dbReference type="GO" id="GO:0097320">
    <property type="term" value="P:plasma membrane tubulation"/>
    <property type="evidence" value="ECO:0007669"/>
    <property type="project" value="TreeGrafter"/>
</dbReference>
<dbReference type="GO" id="GO:0005543">
    <property type="term" value="F:phospholipid binding"/>
    <property type="evidence" value="ECO:0007669"/>
    <property type="project" value="TreeGrafter"/>
</dbReference>
<dbReference type="GO" id="GO:0002102">
    <property type="term" value="C:podosome"/>
    <property type="evidence" value="ECO:0007669"/>
    <property type="project" value="TreeGrafter"/>
</dbReference>
<evidence type="ECO:0000256" key="3">
    <source>
        <dbReference type="ARBA" id="ARBA00022443"/>
    </source>
</evidence>
<dbReference type="AlphaFoldDB" id="A0A9D3T8W6"/>
<evidence type="ECO:0000259" key="8">
    <source>
        <dbReference type="PROSITE" id="PS51021"/>
    </source>
</evidence>
<dbReference type="PROSITE" id="PS51021">
    <property type="entry name" value="BAR"/>
    <property type="match status" value="1"/>
</dbReference>
<dbReference type="FunFam" id="1.20.1270.60:FF:000013">
    <property type="entry name" value="Amphiphysin isoform 2"/>
    <property type="match status" value="1"/>
</dbReference>
<dbReference type="PANTHER" id="PTHR46514">
    <property type="entry name" value="AMPHIPHYSIN"/>
    <property type="match status" value="1"/>
</dbReference>
<proteinExistence type="predicted"/>
<evidence type="ECO:0000313" key="10">
    <source>
        <dbReference type="Proteomes" id="UP001046870"/>
    </source>
</evidence>
<dbReference type="OrthoDB" id="446293at2759"/>
<sequence>MAEGKSGSSCNSSPGSAGVFAKRVQRTLSRAHEKVLQKLGKNEETKDEQFDLCVQNLTKQQSDGSRLFKDLKAYYNSVKVMRETSKRLSQTLLDIYEPDWEGDEDLPAIVEGEDLLWSDFEEKVADQTVRTIDTYMSQFPEIKERVAKRGRKLVDYDSSRHHLEALQNAKKKDEAKIAKAEEEFKYAQSVFEEINTELRQDLPVLYQSRIGCYVTVFQNLSNLRDVFYKEMSTLNNELYGMMKNLETQHSEKVFIIKGLQRSGSKNSKKKRSFRISSPVPRNTGFPGFELSISPGPTEKRRDPHASGDIEDQDFQPSTSEHAEDSKTPATDDVTPEAGASEENLSATADPGAEGKPAVWSSSEKLGQEEKQDDEEMETKEKEQEPTSDQADQHSTQNGSSEVPPSTEIPTSEPHNMQPAAADSPASPGDSEPSVEETGGALDGTDEALDIQDDANSLKGEEHLSEQAEELQLQKEK</sequence>
<dbReference type="Gene3D" id="1.20.1270.60">
    <property type="entry name" value="Arfaptin homology (AH) domain/BAR domain"/>
    <property type="match status" value="1"/>
</dbReference>
<keyword evidence="6" id="KW-0472">Membrane</keyword>
<evidence type="ECO:0000256" key="2">
    <source>
        <dbReference type="ARBA" id="ARBA00004496"/>
    </source>
</evidence>
<dbReference type="SMART" id="SM00721">
    <property type="entry name" value="BAR"/>
    <property type="match status" value="1"/>
</dbReference>
<feature type="compositionally biased region" description="Polar residues" evidence="7">
    <location>
        <begin position="386"/>
        <end position="414"/>
    </location>
</feature>
<dbReference type="InterPro" id="IPR027267">
    <property type="entry name" value="AH/BAR_dom_sf"/>
</dbReference>
<dbReference type="InterPro" id="IPR003005">
    <property type="entry name" value="Amphiphysin"/>
</dbReference>
<evidence type="ECO:0000256" key="4">
    <source>
        <dbReference type="ARBA" id="ARBA00022490"/>
    </source>
</evidence>
<dbReference type="GO" id="GO:0071800">
    <property type="term" value="P:podosome assembly"/>
    <property type="evidence" value="ECO:0007669"/>
    <property type="project" value="TreeGrafter"/>
</dbReference>
<evidence type="ECO:0000256" key="7">
    <source>
        <dbReference type="SAM" id="MobiDB-lite"/>
    </source>
</evidence>
<keyword evidence="10" id="KW-1185">Reference proteome</keyword>
<comment type="subcellular location">
    <subcellularLocation>
        <location evidence="2">Cytoplasm</location>
    </subcellularLocation>
    <subcellularLocation>
        <location evidence="1">Endomembrane system</location>
    </subcellularLocation>
</comment>
<dbReference type="Pfam" id="PF03114">
    <property type="entry name" value="BAR"/>
    <property type="match status" value="1"/>
</dbReference>
<protein>
    <recommendedName>
        <fullName evidence="8">BAR domain-containing protein</fullName>
    </recommendedName>
</protein>
<dbReference type="GO" id="GO:0001891">
    <property type="term" value="C:phagocytic cup"/>
    <property type="evidence" value="ECO:0007669"/>
    <property type="project" value="TreeGrafter"/>
</dbReference>
<comment type="caution">
    <text evidence="9">The sequence shown here is derived from an EMBL/GenBank/DDBJ whole genome shotgun (WGS) entry which is preliminary data.</text>
</comment>
<dbReference type="GO" id="GO:0005737">
    <property type="term" value="C:cytoplasm"/>
    <property type="evidence" value="ECO:0007669"/>
    <property type="project" value="UniProtKB-SubCell"/>
</dbReference>
<dbReference type="GO" id="GO:0006911">
    <property type="term" value="P:phagocytosis, engulfment"/>
    <property type="evidence" value="ECO:0007669"/>
    <property type="project" value="TreeGrafter"/>
</dbReference>
<evidence type="ECO:0000256" key="6">
    <source>
        <dbReference type="ARBA" id="ARBA00023136"/>
    </source>
</evidence>
<keyword evidence="5" id="KW-0175">Coiled coil</keyword>
<accession>A0A9D3T8W6</accession>
<organism evidence="9 10">
    <name type="scientific">Megalops atlanticus</name>
    <name type="common">Tarpon</name>
    <name type="synonym">Clupea gigantea</name>
    <dbReference type="NCBI Taxonomy" id="7932"/>
    <lineage>
        <taxon>Eukaryota</taxon>
        <taxon>Metazoa</taxon>
        <taxon>Chordata</taxon>
        <taxon>Craniata</taxon>
        <taxon>Vertebrata</taxon>
        <taxon>Euteleostomi</taxon>
        <taxon>Actinopterygii</taxon>
        <taxon>Neopterygii</taxon>
        <taxon>Teleostei</taxon>
        <taxon>Elopiformes</taxon>
        <taxon>Megalopidae</taxon>
        <taxon>Megalops</taxon>
    </lineage>
</organism>
<dbReference type="Proteomes" id="UP001046870">
    <property type="component" value="Chromosome 8"/>
</dbReference>
<dbReference type="PANTHER" id="PTHR46514:SF1">
    <property type="entry name" value="BRIDGING INTEGRATOR 2"/>
    <property type="match status" value="1"/>
</dbReference>
<evidence type="ECO:0000256" key="5">
    <source>
        <dbReference type="ARBA" id="ARBA00023054"/>
    </source>
</evidence>
<gene>
    <name evidence="9" type="ORF">MATL_G00104030</name>
</gene>
<dbReference type="SUPFAM" id="SSF103657">
    <property type="entry name" value="BAR/IMD domain-like"/>
    <property type="match status" value="1"/>
</dbReference>
<dbReference type="PRINTS" id="PR01251">
    <property type="entry name" value="AMPHIPHYSIN"/>
</dbReference>
<keyword evidence="4" id="KW-0963">Cytoplasm</keyword>
<feature type="compositionally biased region" description="Low complexity" evidence="7">
    <location>
        <begin position="418"/>
        <end position="431"/>
    </location>
</feature>
<feature type="compositionally biased region" description="Acidic residues" evidence="7">
    <location>
        <begin position="443"/>
        <end position="452"/>
    </location>
</feature>
<feature type="compositionally biased region" description="Basic and acidic residues" evidence="7">
    <location>
        <begin position="297"/>
        <end position="307"/>
    </location>
</feature>
<feature type="compositionally biased region" description="Basic and acidic residues" evidence="7">
    <location>
        <begin position="458"/>
        <end position="476"/>
    </location>
</feature>
<dbReference type="GO" id="GO:0012505">
    <property type="term" value="C:endomembrane system"/>
    <property type="evidence" value="ECO:0007669"/>
    <property type="project" value="UniProtKB-SubCell"/>
</dbReference>
<keyword evidence="3" id="KW-0728">SH3 domain</keyword>
<dbReference type="EMBL" id="JAFDVH010000008">
    <property type="protein sequence ID" value="KAG7472021.1"/>
    <property type="molecule type" value="Genomic_DNA"/>
</dbReference>
<feature type="region of interest" description="Disordered" evidence="7">
    <location>
        <begin position="264"/>
        <end position="476"/>
    </location>
</feature>
<evidence type="ECO:0000256" key="1">
    <source>
        <dbReference type="ARBA" id="ARBA00004308"/>
    </source>
</evidence>
<dbReference type="InterPro" id="IPR004148">
    <property type="entry name" value="BAR_dom"/>
</dbReference>
<evidence type="ECO:0000313" key="9">
    <source>
        <dbReference type="EMBL" id="KAG7472021.1"/>
    </source>
</evidence>
<feature type="domain" description="BAR" evidence="8">
    <location>
        <begin position="35"/>
        <end position="251"/>
    </location>
</feature>